<reference evidence="3" key="1">
    <citation type="submission" date="2019-08" db="EMBL/GenBank/DDBJ databases">
        <authorList>
            <person name="Liu F."/>
        </authorList>
    </citation>
    <scope>NUCLEOTIDE SEQUENCE [LARGE SCALE GENOMIC DNA]</scope>
    <source>
        <strain evidence="3">PA1801</strain>
        <tissue evidence="3">Leaf</tissue>
    </source>
</reference>
<keyword evidence="1" id="KW-0863">Zinc-finger</keyword>
<protein>
    <submittedName>
        <fullName evidence="3">Zinc finger CCHC domain-containing 8</fullName>
    </submittedName>
</protein>
<dbReference type="GO" id="GO:0003676">
    <property type="term" value="F:nucleic acid binding"/>
    <property type="evidence" value="ECO:0007669"/>
    <property type="project" value="InterPro"/>
</dbReference>
<evidence type="ECO:0000313" key="3">
    <source>
        <dbReference type="EMBL" id="KAA3473317.1"/>
    </source>
</evidence>
<comment type="caution">
    <text evidence="3">The sequence shown here is derived from an EMBL/GenBank/DDBJ whole genome shotgun (WGS) entry which is preliminary data.</text>
</comment>
<evidence type="ECO:0000256" key="1">
    <source>
        <dbReference type="PROSITE-ProRule" id="PRU00047"/>
    </source>
</evidence>
<keyword evidence="1" id="KW-0862">Zinc</keyword>
<dbReference type="EMBL" id="SMMG02000005">
    <property type="protein sequence ID" value="KAA3473317.1"/>
    <property type="molecule type" value="Genomic_DNA"/>
</dbReference>
<keyword evidence="1" id="KW-0479">Metal-binding</keyword>
<evidence type="ECO:0000313" key="4">
    <source>
        <dbReference type="Proteomes" id="UP000325315"/>
    </source>
</evidence>
<organism evidence="3 4">
    <name type="scientific">Gossypium australe</name>
    <dbReference type="NCBI Taxonomy" id="47621"/>
    <lineage>
        <taxon>Eukaryota</taxon>
        <taxon>Viridiplantae</taxon>
        <taxon>Streptophyta</taxon>
        <taxon>Embryophyta</taxon>
        <taxon>Tracheophyta</taxon>
        <taxon>Spermatophyta</taxon>
        <taxon>Magnoliopsida</taxon>
        <taxon>eudicotyledons</taxon>
        <taxon>Gunneridae</taxon>
        <taxon>Pentapetalae</taxon>
        <taxon>rosids</taxon>
        <taxon>malvids</taxon>
        <taxon>Malvales</taxon>
        <taxon>Malvaceae</taxon>
        <taxon>Malvoideae</taxon>
        <taxon>Gossypium</taxon>
    </lineage>
</organism>
<dbReference type="Gene3D" id="2.40.70.10">
    <property type="entry name" value="Acid Proteases"/>
    <property type="match status" value="1"/>
</dbReference>
<dbReference type="PROSITE" id="PS50158">
    <property type="entry name" value="ZF_CCHC"/>
    <property type="match status" value="1"/>
</dbReference>
<accession>A0A5B6VWV2</accession>
<dbReference type="AlphaFoldDB" id="A0A5B6VWV2"/>
<dbReference type="Proteomes" id="UP000325315">
    <property type="component" value="Unassembled WGS sequence"/>
</dbReference>
<feature type="domain" description="CCHC-type" evidence="2">
    <location>
        <begin position="130"/>
        <end position="145"/>
    </location>
</feature>
<evidence type="ECO:0000259" key="2">
    <source>
        <dbReference type="PROSITE" id="PS50158"/>
    </source>
</evidence>
<dbReference type="GO" id="GO:0008270">
    <property type="term" value="F:zinc ion binding"/>
    <property type="evidence" value="ECO:0007669"/>
    <property type="project" value="UniProtKB-KW"/>
</dbReference>
<dbReference type="InterPro" id="IPR001878">
    <property type="entry name" value="Znf_CCHC"/>
</dbReference>
<keyword evidence="4" id="KW-1185">Reference proteome</keyword>
<sequence length="304" mass="34989">MDVCRHEFMNFTFGAKYEAKFFRLSCHAQGMVASEYEMCVRFEDGLRDGLRVLIALQREREFVVLVEKAKIAEDNKRESEPSSSVLRPKKKAKFDGLVRVGVPVASTGIQSCSDCGRCHPEECWKRIGACLRCGSLEHRIRDCPQKTDQIQFNSNLEAMVRLGVVMVWVDGRKHGAKVLDRLRRGNMHLLMLLDVKRIEMLQMLSPRYKGLLANLVELPFGEFGLILGMDWLVKHRVSLDYTTKRVVLRTEDDKEMVVIGERREYLSNVISALMAEKLVRKGCETYLASVFQFLRTLLLRILEL</sequence>
<dbReference type="InterPro" id="IPR021109">
    <property type="entry name" value="Peptidase_aspartic_dom_sf"/>
</dbReference>
<gene>
    <name evidence="3" type="ORF">EPI10_023708</name>
</gene>
<dbReference type="OrthoDB" id="10019697at2759"/>
<dbReference type="PANTHER" id="PTHR34482">
    <property type="entry name" value="DNA DAMAGE-INDUCIBLE PROTEIN 1-LIKE"/>
    <property type="match status" value="1"/>
</dbReference>
<dbReference type="Pfam" id="PF08284">
    <property type="entry name" value="RVP_2"/>
    <property type="match status" value="1"/>
</dbReference>
<proteinExistence type="predicted"/>
<dbReference type="PANTHER" id="PTHR34482:SF36">
    <property type="entry name" value="RETROTRANSPOSON GAG DOMAIN-CONTAINING PROTEIN"/>
    <property type="match status" value="1"/>
</dbReference>
<name>A0A5B6VWV2_9ROSI</name>